<feature type="compositionally biased region" description="Polar residues" evidence="1">
    <location>
        <begin position="11"/>
        <end position="20"/>
    </location>
</feature>
<feature type="compositionally biased region" description="Acidic residues" evidence="1">
    <location>
        <begin position="804"/>
        <end position="815"/>
    </location>
</feature>
<organism evidence="2 3">
    <name type="scientific">Fusarium falciforme</name>
    <dbReference type="NCBI Taxonomy" id="195108"/>
    <lineage>
        <taxon>Eukaryota</taxon>
        <taxon>Fungi</taxon>
        <taxon>Dikarya</taxon>
        <taxon>Ascomycota</taxon>
        <taxon>Pezizomycotina</taxon>
        <taxon>Sordariomycetes</taxon>
        <taxon>Hypocreomycetidae</taxon>
        <taxon>Hypocreales</taxon>
        <taxon>Nectriaceae</taxon>
        <taxon>Fusarium</taxon>
        <taxon>Fusarium solani species complex</taxon>
    </lineage>
</organism>
<feature type="compositionally biased region" description="Acidic residues" evidence="1">
    <location>
        <begin position="435"/>
        <end position="444"/>
    </location>
</feature>
<feature type="compositionally biased region" description="Polar residues" evidence="1">
    <location>
        <begin position="335"/>
        <end position="367"/>
    </location>
</feature>
<feature type="compositionally biased region" description="Polar residues" evidence="1">
    <location>
        <begin position="231"/>
        <end position="242"/>
    </location>
</feature>
<feature type="compositionally biased region" description="Polar residues" evidence="1">
    <location>
        <begin position="110"/>
        <end position="125"/>
    </location>
</feature>
<feature type="compositionally biased region" description="Polar residues" evidence="1">
    <location>
        <begin position="30"/>
        <end position="66"/>
    </location>
</feature>
<protein>
    <submittedName>
        <fullName evidence="2">Uncharacterized protein</fullName>
    </submittedName>
</protein>
<sequence length="846" mass="91958">MFSSPPKGPSGQRSTTRNPQPATPSHIGANASQPNPSEQTMSTATQLTPSRATQLAQANSPNTPFDISSDSESSESDFCEIRHIQPSPNRKRNLPAADQRVQPSKKAKTEQTPPVTSASVNKKPTSQASGPSRAPAQPSSSAAAPSRSSSVSSKAKPAVKAKFLPQSDNSSDCFIQKVLPSPKRRQQTQPQPGKRRRIDRAGNASALVSEENRQNSQDSECEIAHIKPSPNRLSLTMLTSTDSDADDERPAGAKPRVPRKIATPTRRRALPLKPADNCPAMKEPAATSSPVCSRVDQSTVIDLSQLITSDSDSSAVEASHSTAQVAQPLPAQGEHTAQSSQPEQSMTNHTTTTELAPSPENSQSQHQSDPESDDITGKLMDYLDSQLEAMKKEKETSPSSDDNEPFSTALEHPPKIEPQEDSRPIKKEVVSGAEGSDDDLDEDNPTLVKMEDAVDSDSSELSDTGDFNDETLNTSVSSFNERLAASYKLQPVYSGDKLSETSESGTPGSFQPHHRDSLIGLKSILKRPKTSSARASGDDTEYSSSPSVSPPSRSRGVKKQLTPLIPIPPASLERVSDDSTSSQETPSKPPAKRPSATVQQPTQAVTRHKTSDAEASGDERKTTPEKAQKAVEKKQLKPITHSSLVKPPREIKSAIIRDGVSEHAIKSTVARFEKKMAEGKGFAYNKTDSSNIKYNWEVDWGTPLPQTERSSRALAAELEERGIKTDRQYANFWYNLTMKYSNLAGSPVPLFTAKKKALEDVVEEALQNEKRRKRKARKAKKKKQQEEKKKQPQGVEALLLCGVDETDEESKSDESIDMEALVAKMKADEKKQRMLTGVGTSCGYLK</sequence>
<evidence type="ECO:0000313" key="2">
    <source>
        <dbReference type="EMBL" id="KAJ4178342.1"/>
    </source>
</evidence>
<name>A0A9W8QUC8_9HYPO</name>
<feature type="compositionally biased region" description="Polar residues" evidence="1">
    <location>
        <begin position="596"/>
        <end position="605"/>
    </location>
</feature>
<feature type="region of interest" description="Disordered" evidence="1">
    <location>
        <begin position="309"/>
        <end position="473"/>
    </location>
</feature>
<feature type="compositionally biased region" description="Polar residues" evidence="1">
    <location>
        <begin position="309"/>
        <end position="325"/>
    </location>
</feature>
<feature type="region of interest" description="Disordered" evidence="1">
    <location>
        <begin position="767"/>
        <end position="815"/>
    </location>
</feature>
<evidence type="ECO:0000313" key="3">
    <source>
        <dbReference type="Proteomes" id="UP001152087"/>
    </source>
</evidence>
<feature type="compositionally biased region" description="Low complexity" evidence="1">
    <location>
        <begin position="126"/>
        <end position="162"/>
    </location>
</feature>
<evidence type="ECO:0000256" key="1">
    <source>
        <dbReference type="SAM" id="MobiDB-lite"/>
    </source>
</evidence>
<dbReference type="AlphaFoldDB" id="A0A9W8QUC8"/>
<reference evidence="2" key="1">
    <citation type="submission" date="2022-09" db="EMBL/GenBank/DDBJ databases">
        <title>Fusarium specimens isolated from Avocado Roots.</title>
        <authorList>
            <person name="Stajich J."/>
            <person name="Roper C."/>
            <person name="Heimlech-Rivalta G."/>
        </authorList>
    </citation>
    <scope>NUCLEOTIDE SEQUENCE</scope>
    <source>
        <strain evidence="2">A02</strain>
    </source>
</reference>
<dbReference type="Proteomes" id="UP001152087">
    <property type="component" value="Unassembled WGS sequence"/>
</dbReference>
<feature type="region of interest" description="Disordered" evidence="1">
    <location>
        <begin position="1"/>
        <end position="294"/>
    </location>
</feature>
<feature type="compositionally biased region" description="Basic and acidic residues" evidence="1">
    <location>
        <begin position="609"/>
        <end position="635"/>
    </location>
</feature>
<accession>A0A9W8QUC8</accession>
<comment type="caution">
    <text evidence="2">The sequence shown here is derived from an EMBL/GenBank/DDBJ whole genome shotgun (WGS) entry which is preliminary data.</text>
</comment>
<proteinExistence type="predicted"/>
<keyword evidence="3" id="KW-1185">Reference proteome</keyword>
<feature type="compositionally biased region" description="Basic and acidic residues" evidence="1">
    <location>
        <begin position="412"/>
        <end position="429"/>
    </location>
</feature>
<feature type="region of interest" description="Disordered" evidence="1">
    <location>
        <begin position="491"/>
        <end position="647"/>
    </location>
</feature>
<dbReference type="EMBL" id="JAOQAV010000077">
    <property type="protein sequence ID" value="KAJ4178342.1"/>
    <property type="molecule type" value="Genomic_DNA"/>
</dbReference>
<feature type="compositionally biased region" description="Basic residues" evidence="1">
    <location>
        <begin position="770"/>
        <end position="783"/>
    </location>
</feature>
<gene>
    <name evidence="2" type="ORF">NW755_013267</name>
</gene>
<feature type="compositionally biased region" description="Low complexity" evidence="1">
    <location>
        <begin position="543"/>
        <end position="554"/>
    </location>
</feature>